<dbReference type="EMBL" id="CAKXZT010000035">
    <property type="protein sequence ID" value="CAH2396234.1"/>
    <property type="molecule type" value="Genomic_DNA"/>
</dbReference>
<dbReference type="PANTHER" id="PTHR43537">
    <property type="entry name" value="TRANSCRIPTIONAL REGULATOR, GNTR FAMILY"/>
    <property type="match status" value="1"/>
</dbReference>
<accession>A0ABM9DI23</accession>
<dbReference type="InterPro" id="IPR000524">
    <property type="entry name" value="Tscrpt_reg_HTH_GntR"/>
</dbReference>
<dbReference type="Gene3D" id="1.20.120.530">
    <property type="entry name" value="GntR ligand-binding domain-like"/>
    <property type="match status" value="1"/>
</dbReference>
<dbReference type="Gene3D" id="1.10.10.10">
    <property type="entry name" value="Winged helix-like DNA-binding domain superfamily/Winged helix DNA-binding domain"/>
    <property type="match status" value="1"/>
</dbReference>
<evidence type="ECO:0000256" key="2">
    <source>
        <dbReference type="ARBA" id="ARBA00023125"/>
    </source>
</evidence>
<feature type="domain" description="HTH gntR-type" evidence="4">
    <location>
        <begin position="47"/>
        <end position="115"/>
    </location>
</feature>
<keyword evidence="3" id="KW-0804">Transcription</keyword>
<keyword evidence="2" id="KW-0238">DNA-binding</keyword>
<organism evidence="5 6">
    <name type="scientific">Mesorhizobium escarrei</name>
    <dbReference type="NCBI Taxonomy" id="666018"/>
    <lineage>
        <taxon>Bacteria</taxon>
        <taxon>Pseudomonadati</taxon>
        <taxon>Pseudomonadota</taxon>
        <taxon>Alphaproteobacteria</taxon>
        <taxon>Hyphomicrobiales</taxon>
        <taxon>Phyllobacteriaceae</taxon>
        <taxon>Mesorhizobium</taxon>
    </lineage>
</organism>
<gene>
    <name evidence="5" type="ORF">MES5069_130121</name>
</gene>
<dbReference type="SUPFAM" id="SSF46785">
    <property type="entry name" value="Winged helix' DNA-binding domain"/>
    <property type="match status" value="1"/>
</dbReference>
<dbReference type="InterPro" id="IPR011711">
    <property type="entry name" value="GntR_C"/>
</dbReference>
<evidence type="ECO:0000313" key="5">
    <source>
        <dbReference type="EMBL" id="CAH2396234.1"/>
    </source>
</evidence>
<keyword evidence="6" id="KW-1185">Reference proteome</keyword>
<dbReference type="PROSITE" id="PS50949">
    <property type="entry name" value="HTH_GNTR"/>
    <property type="match status" value="1"/>
</dbReference>
<dbReference type="CDD" id="cd07377">
    <property type="entry name" value="WHTH_GntR"/>
    <property type="match status" value="1"/>
</dbReference>
<comment type="caution">
    <text evidence="5">The sequence shown here is derived from an EMBL/GenBank/DDBJ whole genome shotgun (WGS) entry which is preliminary data.</text>
</comment>
<dbReference type="SMART" id="SM00345">
    <property type="entry name" value="HTH_GNTR"/>
    <property type="match status" value="1"/>
</dbReference>
<sequence>MTAALRRVPVAPMSCRLEKGWEDMASDLGVAEDGSWRRVETEGAGGSRIHDSVVNVLGSRILGGVYRQGEMLPREEELCAMLGVSRTSIREAIKVLSAKGLVEARRRVGVRVLSRDDWRLLDPVVLSWHPDIKNDSELISGLIEARRIFEPAAAELAARRATGSDLAAIEAAFNAMRDSIPHDLDGVCRADLAFHRSLIAASHNVVLKGLIGMLEAALSASFLVTNRLMEAQSRALAAHQTVLEAIRMRDTAGARAAMNRLLDIAADDLQVA</sequence>
<evidence type="ECO:0000313" key="6">
    <source>
        <dbReference type="Proteomes" id="UP001153050"/>
    </source>
</evidence>
<reference evidence="5 6" key="1">
    <citation type="submission" date="2022-03" db="EMBL/GenBank/DDBJ databases">
        <authorList>
            <person name="Brunel B."/>
        </authorList>
    </citation>
    <scope>NUCLEOTIDE SEQUENCE [LARGE SCALE GENOMIC DNA]</scope>
    <source>
        <strain evidence="5">STM5069sample</strain>
    </source>
</reference>
<dbReference type="PRINTS" id="PR00035">
    <property type="entry name" value="HTHGNTR"/>
</dbReference>
<dbReference type="InterPro" id="IPR036390">
    <property type="entry name" value="WH_DNA-bd_sf"/>
</dbReference>
<dbReference type="InterPro" id="IPR036388">
    <property type="entry name" value="WH-like_DNA-bd_sf"/>
</dbReference>
<dbReference type="Pfam" id="PF07729">
    <property type="entry name" value="FCD"/>
    <property type="match status" value="1"/>
</dbReference>
<dbReference type="SMART" id="SM00895">
    <property type="entry name" value="FCD"/>
    <property type="match status" value="1"/>
</dbReference>
<proteinExistence type="predicted"/>
<evidence type="ECO:0000256" key="3">
    <source>
        <dbReference type="ARBA" id="ARBA00023163"/>
    </source>
</evidence>
<name>A0ABM9DI23_9HYPH</name>
<evidence type="ECO:0000259" key="4">
    <source>
        <dbReference type="PROSITE" id="PS50949"/>
    </source>
</evidence>
<dbReference type="Pfam" id="PF00392">
    <property type="entry name" value="GntR"/>
    <property type="match status" value="1"/>
</dbReference>
<keyword evidence="1" id="KW-0805">Transcription regulation</keyword>
<protein>
    <submittedName>
        <fullName evidence="5">Transcriptional regulator of the arabinose operon in Shewanella, GntR family</fullName>
    </submittedName>
</protein>
<dbReference type="Proteomes" id="UP001153050">
    <property type="component" value="Unassembled WGS sequence"/>
</dbReference>
<dbReference type="SUPFAM" id="SSF48008">
    <property type="entry name" value="GntR ligand-binding domain-like"/>
    <property type="match status" value="1"/>
</dbReference>
<evidence type="ECO:0000256" key="1">
    <source>
        <dbReference type="ARBA" id="ARBA00023015"/>
    </source>
</evidence>
<dbReference type="InterPro" id="IPR008920">
    <property type="entry name" value="TF_FadR/GntR_C"/>
</dbReference>
<dbReference type="PANTHER" id="PTHR43537:SF44">
    <property type="entry name" value="GNTR FAMILY REGULATORY PROTEIN"/>
    <property type="match status" value="1"/>
</dbReference>